<feature type="compositionally biased region" description="Basic and acidic residues" evidence="2">
    <location>
        <begin position="500"/>
        <end position="510"/>
    </location>
</feature>
<feature type="domain" description="TNFR-Cys" evidence="5">
    <location>
        <begin position="235"/>
        <end position="272"/>
    </location>
</feature>
<keyword evidence="3" id="KW-1133">Transmembrane helix</keyword>
<feature type="compositionally biased region" description="Polar residues" evidence="2">
    <location>
        <begin position="219"/>
        <end position="230"/>
    </location>
</feature>
<feature type="disulfide bond" evidence="1">
    <location>
        <begin position="254"/>
        <end position="272"/>
    </location>
</feature>
<keyword evidence="1" id="KW-1015">Disulfide bond</keyword>
<reference evidence="7" key="1">
    <citation type="submission" date="2025-08" db="UniProtKB">
        <authorList>
            <consortium name="RefSeq"/>
        </authorList>
    </citation>
    <scope>IDENTIFICATION</scope>
    <source>
        <tissue evidence="7">Brain</tissue>
    </source>
</reference>
<keyword evidence="3" id="KW-0472">Membrane</keyword>
<evidence type="ECO:0000256" key="1">
    <source>
        <dbReference type="PROSITE-ProRule" id="PRU00206"/>
    </source>
</evidence>
<feature type="region of interest" description="Disordered" evidence="2">
    <location>
        <begin position="148"/>
        <end position="230"/>
    </location>
</feature>
<feature type="compositionally biased region" description="Low complexity" evidence="2">
    <location>
        <begin position="488"/>
        <end position="498"/>
    </location>
</feature>
<dbReference type="PROSITE" id="PS00652">
    <property type="entry name" value="TNFR_NGFR_1"/>
    <property type="match status" value="2"/>
</dbReference>
<dbReference type="SUPFAM" id="SSF57586">
    <property type="entry name" value="TNF receptor-like"/>
    <property type="match status" value="2"/>
</dbReference>
<dbReference type="Gene3D" id="2.10.50.10">
    <property type="entry name" value="Tumor Necrosis Factor Receptor, subunit A, domain 2"/>
    <property type="match status" value="3"/>
</dbReference>
<feature type="compositionally biased region" description="Polar residues" evidence="2">
    <location>
        <begin position="285"/>
        <end position="295"/>
    </location>
</feature>
<keyword evidence="4" id="KW-0732">Signal</keyword>
<dbReference type="Pfam" id="PF00020">
    <property type="entry name" value="TNFR_c6"/>
    <property type="match status" value="3"/>
</dbReference>
<feature type="domain" description="TNFR-Cys" evidence="5">
    <location>
        <begin position="107"/>
        <end position="149"/>
    </location>
</feature>
<dbReference type="OrthoDB" id="8633482at2759"/>
<dbReference type="CDD" id="cd13409">
    <property type="entry name" value="TNFRSF8"/>
    <property type="match status" value="2"/>
</dbReference>
<evidence type="ECO:0000256" key="2">
    <source>
        <dbReference type="SAM" id="MobiDB-lite"/>
    </source>
</evidence>
<evidence type="ECO:0000313" key="7">
    <source>
        <dbReference type="RefSeq" id="XP_004741510.1"/>
    </source>
</evidence>
<feature type="signal peptide" evidence="4">
    <location>
        <begin position="1"/>
        <end position="17"/>
    </location>
</feature>
<dbReference type="InterPro" id="IPR052862">
    <property type="entry name" value="TNFR_superfamily_member_8"/>
</dbReference>
<gene>
    <name evidence="7" type="primary">TNFRSF8</name>
</gene>
<feature type="transmembrane region" description="Helical" evidence="3">
    <location>
        <begin position="389"/>
        <end position="409"/>
    </location>
</feature>
<evidence type="ECO:0000313" key="6">
    <source>
        <dbReference type="Proteomes" id="UP000000715"/>
    </source>
</evidence>
<feature type="region of interest" description="Disordered" evidence="2">
    <location>
        <begin position="487"/>
        <end position="510"/>
    </location>
</feature>
<evidence type="ECO:0000256" key="4">
    <source>
        <dbReference type="SAM" id="SignalP"/>
    </source>
</evidence>
<keyword evidence="7" id="KW-0675">Receptor</keyword>
<dbReference type="SMART" id="SM00208">
    <property type="entry name" value="TNFR"/>
    <property type="match status" value="5"/>
</dbReference>
<dbReference type="AlphaFoldDB" id="A0A8U0MGM4"/>
<dbReference type="GeneID" id="101689658"/>
<dbReference type="InterPro" id="IPR001368">
    <property type="entry name" value="TNFR/NGFR_Cys_rich_reg"/>
</dbReference>
<feature type="disulfide bond" evidence="1">
    <location>
        <begin position="251"/>
        <end position="264"/>
    </location>
</feature>
<keyword evidence="3" id="KW-0812">Transmembrane</keyword>
<dbReference type="Proteomes" id="UP000000715">
    <property type="component" value="Unplaced"/>
</dbReference>
<dbReference type="GO" id="GO:0007165">
    <property type="term" value="P:signal transduction"/>
    <property type="evidence" value="ECO:0007669"/>
    <property type="project" value="InterPro"/>
</dbReference>
<feature type="repeat" description="TNFR-Cys" evidence="1">
    <location>
        <begin position="107"/>
        <end position="149"/>
    </location>
</feature>
<feature type="compositionally biased region" description="Polar residues" evidence="2">
    <location>
        <begin position="326"/>
        <end position="340"/>
    </location>
</feature>
<dbReference type="PANTHER" id="PTHR47497">
    <property type="entry name" value="TUMOR NECROSIS FACTOR RECEPTOR SUPERFAMILY MEMBER 8"/>
    <property type="match status" value="1"/>
</dbReference>
<name>A0A8U0MGM4_MUSPF</name>
<dbReference type="RefSeq" id="XP_004741510.1">
    <property type="nucleotide sequence ID" value="XM_004741453.3"/>
</dbReference>
<dbReference type="CTD" id="943"/>
<comment type="caution">
    <text evidence="1">Lacks conserved residue(s) required for the propagation of feature annotation.</text>
</comment>
<evidence type="ECO:0000259" key="5">
    <source>
        <dbReference type="PROSITE" id="PS50050"/>
    </source>
</evidence>
<feature type="region of interest" description="Disordered" evidence="2">
    <location>
        <begin position="285"/>
        <end position="355"/>
    </location>
</feature>
<feature type="chain" id="PRO_5035828499" evidence="4">
    <location>
        <begin position="18"/>
        <end position="597"/>
    </location>
</feature>
<keyword evidence="6" id="KW-1185">Reference proteome</keyword>
<dbReference type="KEGG" id="mpuf:101689658"/>
<evidence type="ECO:0000256" key="3">
    <source>
        <dbReference type="SAM" id="Phobius"/>
    </source>
</evidence>
<dbReference type="PRINTS" id="PR01923">
    <property type="entry name" value="TNFACTORR8"/>
</dbReference>
<organism evidence="6 7">
    <name type="scientific">Mustela putorius furo</name>
    <name type="common">European domestic ferret</name>
    <name type="synonym">Mustela furo</name>
    <dbReference type="NCBI Taxonomy" id="9669"/>
    <lineage>
        <taxon>Eukaryota</taxon>
        <taxon>Metazoa</taxon>
        <taxon>Chordata</taxon>
        <taxon>Craniata</taxon>
        <taxon>Vertebrata</taxon>
        <taxon>Euteleostomi</taxon>
        <taxon>Mammalia</taxon>
        <taxon>Eutheria</taxon>
        <taxon>Laurasiatheria</taxon>
        <taxon>Carnivora</taxon>
        <taxon>Caniformia</taxon>
        <taxon>Musteloidea</taxon>
        <taxon>Mustelidae</taxon>
        <taxon>Mustelinae</taxon>
        <taxon>Mustela</taxon>
    </lineage>
</organism>
<dbReference type="InterPro" id="IPR020416">
    <property type="entry name" value="TNFR_8"/>
</dbReference>
<proteinExistence type="predicted"/>
<protein>
    <submittedName>
        <fullName evidence="7">Tumor necrosis factor receptor superfamily member 8 isoform X1</fullName>
    </submittedName>
</protein>
<feature type="repeat" description="TNFR-Cys" evidence="1">
    <location>
        <begin position="68"/>
        <end position="106"/>
    </location>
</feature>
<dbReference type="PANTHER" id="PTHR47497:SF1">
    <property type="entry name" value="TUMOR NECROSIS FACTOR RECEPTOR SUPERFAMILY MEMBER 8"/>
    <property type="match status" value="1"/>
</dbReference>
<feature type="domain" description="TNFR-Cys" evidence="5">
    <location>
        <begin position="68"/>
        <end position="106"/>
    </location>
</feature>
<sequence>MCPLHTMLGLLLLGVLGAFPQDGVRRNACEEGPNHSYDQTTGRCCYRCPEGHTSQQPCARGSSDCRKQCDPDYYLDRDGRCTACVTCSGDDLVEKIPCSANSSRVCECRPGMFCYTSATKSCARCRPHSVCPPGEVVRFQGTAERDTICERPSPVTSPDRAATSSTLQARPLRTASASSRARTTLPGRGASLTLEHGSEITRAPSSPSSVREPGPGPGQISQQPCAQGSSDCGKQCDPDYYLDRDGRCTACVTCSGDLVEKTPCTWNSSRVCECRSGMFCTTSATNSCARCTPRSSCPPGTVTKPQGTAERGATHEPPPPEAHPDCSTNPEDSKTSTSASAPLVSSGDPQISKEHGRGITHAWGDTPISTSTPISFSSTGRPILVSGPVLFWMVVLLVVVLGSVSFLLCHRRACRKWIQQKLYPCYPVQTFRPKLEPADSRPGRNPTQLKSVSVVEPGTEELGLLSPPVAEASPGGAVCRESMRLLEASPPAGSPSSPRDLPEPPRVTSEHTNNRIEKIYIMKADTVIVGTVRTEVPEGRGLVGPAGPEFEEDLEVDHAPRFPEQETEPPLDSCGDAMFSVEEEGKEASLPVTVTEK</sequence>
<feature type="disulfide bond" evidence="1">
    <location>
        <begin position="131"/>
        <end position="149"/>
    </location>
</feature>
<feature type="repeat" description="TNFR-Cys" evidence="1">
    <location>
        <begin position="235"/>
        <end position="272"/>
    </location>
</feature>
<dbReference type="InterPro" id="IPR034002">
    <property type="entry name" value="TNFRSF8_N"/>
</dbReference>
<accession>A0A8U0MGM4</accession>
<feature type="compositionally biased region" description="Low complexity" evidence="2">
    <location>
        <begin position="173"/>
        <end position="184"/>
    </location>
</feature>
<dbReference type="PROSITE" id="PS50050">
    <property type="entry name" value="TNFR_NGFR_2"/>
    <property type="match status" value="3"/>
</dbReference>
<dbReference type="GO" id="GO:0004888">
    <property type="term" value="F:transmembrane signaling receptor activity"/>
    <property type="evidence" value="ECO:0007669"/>
    <property type="project" value="InterPro"/>
</dbReference>